<evidence type="ECO:0000256" key="1">
    <source>
        <dbReference type="SAM" id="MobiDB-lite"/>
    </source>
</evidence>
<protein>
    <submittedName>
        <fullName evidence="2">Uncharacterized protein</fullName>
    </submittedName>
</protein>
<feature type="compositionally biased region" description="Polar residues" evidence="1">
    <location>
        <begin position="10"/>
        <end position="23"/>
    </location>
</feature>
<sequence>MEAKRFSKLKWTNQMHRNPQISQPKDKPDQRKQECSMTYKEKKIMATPAGSSEIGYFSMKTVRIVESEGISAPIDFPSFF</sequence>
<organism evidence="2 3">
    <name type="scientific">Rhizobium oryziradicis</name>
    <dbReference type="NCBI Taxonomy" id="1867956"/>
    <lineage>
        <taxon>Bacteria</taxon>
        <taxon>Pseudomonadati</taxon>
        <taxon>Pseudomonadota</taxon>
        <taxon>Alphaproteobacteria</taxon>
        <taxon>Hyphomicrobiales</taxon>
        <taxon>Rhizobiaceae</taxon>
        <taxon>Rhizobium/Agrobacterium group</taxon>
        <taxon>Rhizobium</taxon>
    </lineage>
</organism>
<feature type="compositionally biased region" description="Basic and acidic residues" evidence="1">
    <location>
        <begin position="24"/>
        <end position="34"/>
    </location>
</feature>
<gene>
    <name evidence="2" type="ORF">BJF95_09795</name>
</gene>
<comment type="caution">
    <text evidence="2">The sequence shown here is derived from an EMBL/GenBank/DDBJ whole genome shotgun (WGS) entry which is preliminary data.</text>
</comment>
<dbReference type="STRING" id="1867956.BJF95_09795"/>
<name>A0A1Q8ZS83_9HYPH</name>
<feature type="region of interest" description="Disordered" evidence="1">
    <location>
        <begin position="1"/>
        <end position="34"/>
    </location>
</feature>
<dbReference type="Proteomes" id="UP000186894">
    <property type="component" value="Unassembled WGS sequence"/>
</dbReference>
<reference evidence="2 3" key="1">
    <citation type="submission" date="2016-09" db="EMBL/GenBank/DDBJ databases">
        <title>Rhizobium oryziradicis sp. nov., isolated from the root of rice.</title>
        <authorList>
            <person name="Zhao J."/>
            <person name="Zhang X."/>
        </authorList>
    </citation>
    <scope>NUCLEOTIDE SEQUENCE [LARGE SCALE GENOMIC DNA]</scope>
    <source>
        <strain evidence="2 3">N19</strain>
    </source>
</reference>
<evidence type="ECO:0000313" key="2">
    <source>
        <dbReference type="EMBL" id="OLP44761.1"/>
    </source>
</evidence>
<keyword evidence="3" id="KW-1185">Reference proteome</keyword>
<proteinExistence type="predicted"/>
<dbReference type="EMBL" id="MKIM01000027">
    <property type="protein sequence ID" value="OLP44761.1"/>
    <property type="molecule type" value="Genomic_DNA"/>
</dbReference>
<dbReference type="AlphaFoldDB" id="A0A1Q8ZS83"/>
<accession>A0A1Q8ZS83</accession>
<evidence type="ECO:0000313" key="3">
    <source>
        <dbReference type="Proteomes" id="UP000186894"/>
    </source>
</evidence>